<dbReference type="CDD" id="cd01949">
    <property type="entry name" value="GGDEF"/>
    <property type="match status" value="1"/>
</dbReference>
<gene>
    <name evidence="5" type="ORF">COA17_09010</name>
</gene>
<evidence type="ECO:0000259" key="4">
    <source>
        <dbReference type="PROSITE" id="PS50887"/>
    </source>
</evidence>
<accession>A0A2A4HYB7</accession>
<dbReference type="SMART" id="SM00267">
    <property type="entry name" value="GGDEF"/>
    <property type="match status" value="1"/>
</dbReference>
<dbReference type="EMBL" id="NWVD01000003">
    <property type="protein sequence ID" value="PCG09031.1"/>
    <property type="molecule type" value="Genomic_DNA"/>
</dbReference>
<comment type="catalytic activity">
    <reaction evidence="2">
        <text>2 GTP = 3',3'-c-di-GMP + 2 diphosphate</text>
        <dbReference type="Rhea" id="RHEA:24898"/>
        <dbReference type="ChEBI" id="CHEBI:33019"/>
        <dbReference type="ChEBI" id="CHEBI:37565"/>
        <dbReference type="ChEBI" id="CHEBI:58805"/>
        <dbReference type="EC" id="2.7.7.65"/>
    </reaction>
</comment>
<dbReference type="PROSITE" id="PS50887">
    <property type="entry name" value="GGDEF"/>
    <property type="match status" value="1"/>
</dbReference>
<evidence type="ECO:0000256" key="3">
    <source>
        <dbReference type="SAM" id="Coils"/>
    </source>
</evidence>
<dbReference type="NCBIfam" id="TIGR00254">
    <property type="entry name" value="GGDEF"/>
    <property type="match status" value="1"/>
</dbReference>
<evidence type="ECO:0000313" key="6">
    <source>
        <dbReference type="Proteomes" id="UP000218784"/>
    </source>
</evidence>
<dbReference type="Proteomes" id="UP000218784">
    <property type="component" value="Unassembled WGS sequence"/>
</dbReference>
<name>A0A2A4HYB7_9SPHN</name>
<dbReference type="GO" id="GO:0005886">
    <property type="term" value="C:plasma membrane"/>
    <property type="evidence" value="ECO:0007669"/>
    <property type="project" value="TreeGrafter"/>
</dbReference>
<organism evidence="5 6">
    <name type="scientific">Sphingomonas ginsenosidimutans</name>
    <dbReference type="NCBI Taxonomy" id="862134"/>
    <lineage>
        <taxon>Bacteria</taxon>
        <taxon>Pseudomonadati</taxon>
        <taxon>Pseudomonadota</taxon>
        <taxon>Alphaproteobacteria</taxon>
        <taxon>Sphingomonadales</taxon>
        <taxon>Sphingomonadaceae</taxon>
        <taxon>Sphingomonas</taxon>
    </lineage>
</organism>
<dbReference type="EC" id="2.7.7.65" evidence="1"/>
<feature type="coiled-coil region" evidence="3">
    <location>
        <begin position="160"/>
        <end position="194"/>
    </location>
</feature>
<dbReference type="GO" id="GO:0043709">
    <property type="term" value="P:cell adhesion involved in single-species biofilm formation"/>
    <property type="evidence" value="ECO:0007669"/>
    <property type="project" value="TreeGrafter"/>
</dbReference>
<dbReference type="PANTHER" id="PTHR45138">
    <property type="entry name" value="REGULATORY COMPONENTS OF SENSORY TRANSDUCTION SYSTEM"/>
    <property type="match status" value="1"/>
</dbReference>
<reference evidence="5 6" key="1">
    <citation type="submission" date="2017-09" db="EMBL/GenBank/DDBJ databases">
        <title>Sphingomonas ginsenosidimutans KACC 14949, whole genome shotgun sequence.</title>
        <authorList>
            <person name="Feng G."/>
            <person name="Zhu H."/>
        </authorList>
    </citation>
    <scope>NUCLEOTIDE SEQUENCE [LARGE SCALE GENOMIC DNA]</scope>
    <source>
        <strain evidence="5 6">KACC 14949</strain>
    </source>
</reference>
<dbReference type="Gene3D" id="3.30.70.270">
    <property type="match status" value="1"/>
</dbReference>
<sequence>MVAGKTDHAAQASTGDRLFAKIGAFLTANRLSPDPAHYSFAHAVLANADGLLARRVAEITDGGVRLTAQDIVRLGGQAKTGAPIAAAAGADNDDDDRMVADPATHQAMIERVLMQIAGFDDTITIAHAEANNFGRDLARSAAQMRDVGPAASAEEIGRLTNDMIARVHQAEERLDAARRETEELRAALDEARGSARTDPLTELPNRRAFDEAFAGLDRDRPIAVAICDIDHFKRINDNFGHAVGDRVIRAVAHTLASECGCLVARYGGEEFALLFDRIGLDEAAERIESARQAITGRRLRVRETGELVGTVSFSAGVAEGCPGEGRAALMLRADAALYRAKDQGRARTITAPHVGETCERQVA</sequence>
<proteinExistence type="predicted"/>
<evidence type="ECO:0000313" key="5">
    <source>
        <dbReference type="EMBL" id="PCG09031.1"/>
    </source>
</evidence>
<dbReference type="GO" id="GO:0052621">
    <property type="term" value="F:diguanylate cyclase activity"/>
    <property type="evidence" value="ECO:0007669"/>
    <property type="project" value="UniProtKB-EC"/>
</dbReference>
<dbReference type="InterPro" id="IPR029787">
    <property type="entry name" value="Nucleotide_cyclase"/>
</dbReference>
<dbReference type="PANTHER" id="PTHR45138:SF9">
    <property type="entry name" value="DIGUANYLATE CYCLASE DGCM-RELATED"/>
    <property type="match status" value="1"/>
</dbReference>
<dbReference type="InterPro" id="IPR000160">
    <property type="entry name" value="GGDEF_dom"/>
</dbReference>
<feature type="domain" description="GGDEF" evidence="4">
    <location>
        <begin position="220"/>
        <end position="353"/>
    </location>
</feature>
<dbReference type="Pfam" id="PF00990">
    <property type="entry name" value="GGDEF"/>
    <property type="match status" value="1"/>
</dbReference>
<evidence type="ECO:0000256" key="1">
    <source>
        <dbReference type="ARBA" id="ARBA00012528"/>
    </source>
</evidence>
<keyword evidence="6" id="KW-1185">Reference proteome</keyword>
<dbReference type="SUPFAM" id="SSF55073">
    <property type="entry name" value="Nucleotide cyclase"/>
    <property type="match status" value="1"/>
</dbReference>
<protein>
    <recommendedName>
        <fullName evidence="1">diguanylate cyclase</fullName>
        <ecNumber evidence="1">2.7.7.65</ecNumber>
    </recommendedName>
</protein>
<dbReference type="AlphaFoldDB" id="A0A2A4HYB7"/>
<keyword evidence="3" id="KW-0175">Coiled coil</keyword>
<evidence type="ECO:0000256" key="2">
    <source>
        <dbReference type="ARBA" id="ARBA00034247"/>
    </source>
</evidence>
<comment type="caution">
    <text evidence="5">The sequence shown here is derived from an EMBL/GenBank/DDBJ whole genome shotgun (WGS) entry which is preliminary data.</text>
</comment>
<dbReference type="InterPro" id="IPR043128">
    <property type="entry name" value="Rev_trsase/Diguanyl_cyclase"/>
</dbReference>
<dbReference type="GO" id="GO:1902201">
    <property type="term" value="P:negative regulation of bacterial-type flagellum-dependent cell motility"/>
    <property type="evidence" value="ECO:0007669"/>
    <property type="project" value="TreeGrafter"/>
</dbReference>
<dbReference type="InterPro" id="IPR050469">
    <property type="entry name" value="Diguanylate_Cyclase"/>
</dbReference>